<organism evidence="2 3">
    <name type="scientific">Microbacterium foliorum</name>
    <dbReference type="NCBI Taxonomy" id="104336"/>
    <lineage>
        <taxon>Bacteria</taxon>
        <taxon>Bacillati</taxon>
        <taxon>Actinomycetota</taxon>
        <taxon>Actinomycetes</taxon>
        <taxon>Micrococcales</taxon>
        <taxon>Microbacteriaceae</taxon>
        <taxon>Microbacterium</taxon>
    </lineage>
</organism>
<reference evidence="2 3" key="1">
    <citation type="submission" date="2023-08" db="EMBL/GenBank/DDBJ databases">
        <title>Functional and genomic diversity of the sorghum phyllosphere microbiome.</title>
        <authorList>
            <person name="Shade A."/>
        </authorList>
    </citation>
    <scope>NUCLEOTIDE SEQUENCE [LARGE SCALE GENOMIC DNA]</scope>
    <source>
        <strain evidence="2 3">SORGH_AS_0445</strain>
    </source>
</reference>
<evidence type="ECO:0008006" key="4">
    <source>
        <dbReference type="Google" id="ProtNLM"/>
    </source>
</evidence>
<sequence length="666" mass="73483">MPIEYVGKTTVASRLLRYTVTPKSGQTIKDRVLHVAGQHCRPETAEREFAATRRRHGTQGAMRTSPSKYRLPESGELATHLRRHRPNGRGYWDEAKSGETATHVRHPGIRTRQSEAAHWITSFGANEVNPNDTEQVSRAFRYVVTRHQNLYPGEQATFVGQADGAGNMFHVHITRNATLYADMIVDGRKYSAGRKLAGALTNVDAMRERADRFLAEHGDEYELGPQLLPSVTDSKREKRNQRDRRMAARGERSNHDVIRDAFEAALEDPRAVGLDSWMDAMAVRGVVVRARPRRGSDKNAKSLSYQLPGMPVPVRGSRLGSHYDFINVVLSLDAKAMGRRRLQRPERFSSPPPRPVSEPTPGELAIARRRMEELAAAESALRKQETALDLWITERARSEKVAFGDILERLPRSYAGQVRAMTLWHHLASGVDAERESLDSSPAISSAPTTKSSEADAETPPVSRTMSAKDAALLNKLILNAPTTRSGRPTLDMAKMFDFGMNAATLVAIRAVWDRMTEVEQRNFYEAEYSPSTQAPPMTAAASPPAPPTPSNQSARVGPASPEFPTALDSAIDADFTESPAPVSAGAARFESEPTVDKVDERQAVAELDDTLSGAGSSEPADRASTNTTHLDGVRRDVKKRPARRFFDWDDGNDDSAPGADRGFEY</sequence>
<evidence type="ECO:0000313" key="2">
    <source>
        <dbReference type="EMBL" id="MDR6144108.1"/>
    </source>
</evidence>
<dbReference type="Proteomes" id="UP001249291">
    <property type="component" value="Unassembled WGS sequence"/>
</dbReference>
<proteinExistence type="predicted"/>
<keyword evidence="3" id="KW-1185">Reference proteome</keyword>
<protein>
    <recommendedName>
        <fullName evidence="4">Relaxase/mobilization nuclease domain-containing protein</fullName>
    </recommendedName>
</protein>
<feature type="region of interest" description="Disordered" evidence="1">
    <location>
        <begin position="224"/>
        <end position="253"/>
    </location>
</feature>
<feature type="compositionally biased region" description="Basic and acidic residues" evidence="1">
    <location>
        <begin position="590"/>
        <end position="604"/>
    </location>
</feature>
<accession>A0ABU1HVM3</accession>
<name>A0ABU1HVM3_9MICO</name>
<gene>
    <name evidence="2" type="ORF">QE375_003662</name>
</gene>
<dbReference type="RefSeq" id="WP_309693993.1">
    <property type="nucleotide sequence ID" value="NZ_JAVIZQ010000001.1"/>
</dbReference>
<feature type="region of interest" description="Disordered" evidence="1">
    <location>
        <begin position="435"/>
        <end position="466"/>
    </location>
</feature>
<evidence type="ECO:0000313" key="3">
    <source>
        <dbReference type="Proteomes" id="UP001249291"/>
    </source>
</evidence>
<feature type="compositionally biased region" description="Basic and acidic residues" evidence="1">
    <location>
        <begin position="243"/>
        <end position="253"/>
    </location>
</feature>
<dbReference type="EMBL" id="JAVIZQ010000001">
    <property type="protein sequence ID" value="MDR6144108.1"/>
    <property type="molecule type" value="Genomic_DNA"/>
</dbReference>
<evidence type="ECO:0000256" key="1">
    <source>
        <dbReference type="SAM" id="MobiDB-lite"/>
    </source>
</evidence>
<feature type="region of interest" description="Disordered" evidence="1">
    <location>
        <begin position="341"/>
        <end position="361"/>
    </location>
</feature>
<feature type="compositionally biased region" description="Low complexity" evidence="1">
    <location>
        <begin position="530"/>
        <end position="543"/>
    </location>
</feature>
<feature type="region of interest" description="Disordered" evidence="1">
    <location>
        <begin position="529"/>
        <end position="666"/>
    </location>
</feature>
<comment type="caution">
    <text evidence="2">The sequence shown here is derived from an EMBL/GenBank/DDBJ whole genome shotgun (WGS) entry which is preliminary data.</text>
</comment>
<feature type="compositionally biased region" description="Polar residues" evidence="1">
    <location>
        <begin position="439"/>
        <end position="452"/>
    </location>
</feature>